<organism evidence="1 2">
    <name type="scientific">Dictyobacter kobayashii</name>
    <dbReference type="NCBI Taxonomy" id="2014872"/>
    <lineage>
        <taxon>Bacteria</taxon>
        <taxon>Bacillati</taxon>
        <taxon>Chloroflexota</taxon>
        <taxon>Ktedonobacteria</taxon>
        <taxon>Ktedonobacterales</taxon>
        <taxon>Dictyobacteraceae</taxon>
        <taxon>Dictyobacter</taxon>
    </lineage>
</organism>
<comment type="caution">
    <text evidence="1">The sequence shown here is derived from an EMBL/GenBank/DDBJ whole genome shotgun (WGS) entry which is preliminary data.</text>
</comment>
<keyword evidence="2" id="KW-1185">Reference proteome</keyword>
<protein>
    <recommendedName>
        <fullName evidence="3">DUF3090 family protein</fullName>
    </recommendedName>
</protein>
<dbReference type="Pfam" id="PF11290">
    <property type="entry name" value="DUF3090"/>
    <property type="match status" value="1"/>
</dbReference>
<dbReference type="EMBL" id="BIFS01000001">
    <property type="protein sequence ID" value="GCE18003.1"/>
    <property type="molecule type" value="Genomic_DNA"/>
</dbReference>
<evidence type="ECO:0000313" key="2">
    <source>
        <dbReference type="Proteomes" id="UP000287188"/>
    </source>
</evidence>
<evidence type="ECO:0000313" key="1">
    <source>
        <dbReference type="EMBL" id="GCE18003.1"/>
    </source>
</evidence>
<dbReference type="Proteomes" id="UP000287188">
    <property type="component" value="Unassembled WGS sequence"/>
</dbReference>
<dbReference type="AlphaFoldDB" id="A0A402AG19"/>
<gene>
    <name evidence="1" type="ORF">KDK_18030</name>
</gene>
<dbReference type="InterPro" id="IPR021441">
    <property type="entry name" value="DUF3090"/>
</dbReference>
<accession>A0A402AG19</accession>
<proteinExistence type="predicted"/>
<dbReference type="OrthoDB" id="156387at2"/>
<sequence length="194" mass="21442">MGVDLGLVSVLGADAVGQPGQRRFRLFTQSIQASAIMWLEKEQLAGLAEALDRTLALITEGQVLRTEARAGEQTVAQAMPADFPRYPTYEVQIGQMRLSFDEQDSFFALLITPLDVSLERTQEPEITMREDEQLAFSFTQQQAQDLSSTIQVVVASGRPVCPLCHTPLDGGPHACVKQNGHREIIQIEEAEDEE</sequence>
<evidence type="ECO:0008006" key="3">
    <source>
        <dbReference type="Google" id="ProtNLM"/>
    </source>
</evidence>
<name>A0A402AG19_9CHLR</name>
<dbReference type="SUPFAM" id="SSF75712">
    <property type="entry name" value="Rad50 coiled-coil Zn hook"/>
    <property type="match status" value="1"/>
</dbReference>
<reference evidence="2" key="1">
    <citation type="submission" date="2018-12" db="EMBL/GenBank/DDBJ databases">
        <title>Tengunoibacter tsumagoiensis gen. nov., sp. nov., Dictyobacter kobayashii sp. nov., D. alpinus sp. nov., and D. joshuensis sp. nov. and description of Dictyobacteraceae fam. nov. within the order Ktedonobacterales isolated from Tengu-no-mugimeshi.</title>
        <authorList>
            <person name="Wang C.M."/>
            <person name="Zheng Y."/>
            <person name="Sakai Y."/>
            <person name="Toyoda A."/>
            <person name="Minakuchi Y."/>
            <person name="Abe K."/>
            <person name="Yokota A."/>
            <person name="Yabe S."/>
        </authorList>
    </citation>
    <scope>NUCLEOTIDE SEQUENCE [LARGE SCALE GENOMIC DNA]</scope>
    <source>
        <strain evidence="2">Uno11</strain>
    </source>
</reference>
<dbReference type="RefSeq" id="WP_126549603.1">
    <property type="nucleotide sequence ID" value="NZ_BIFS01000001.1"/>
</dbReference>